<dbReference type="EMBL" id="PXZH01000006">
    <property type="protein sequence ID" value="RST88746.1"/>
    <property type="molecule type" value="Genomic_DNA"/>
</dbReference>
<dbReference type="OrthoDB" id="9795361at2"/>
<keyword evidence="3" id="KW-1185">Reference proteome</keyword>
<proteinExistence type="predicted"/>
<protein>
    <submittedName>
        <fullName evidence="2">CamS family sex pheromone protein</fullName>
    </submittedName>
</protein>
<dbReference type="InterPro" id="IPR011426">
    <property type="entry name" value="CamS"/>
</dbReference>
<feature type="chain" id="PRO_5038908098" evidence="1">
    <location>
        <begin position="25"/>
        <end position="365"/>
    </location>
</feature>
<evidence type="ECO:0000313" key="3">
    <source>
        <dbReference type="Proteomes" id="UP000277864"/>
    </source>
</evidence>
<organism evidence="2 3">
    <name type="scientific">Vagococcus humatus</name>
    <dbReference type="NCBI Taxonomy" id="1889241"/>
    <lineage>
        <taxon>Bacteria</taxon>
        <taxon>Bacillati</taxon>
        <taxon>Bacillota</taxon>
        <taxon>Bacilli</taxon>
        <taxon>Lactobacillales</taxon>
        <taxon>Enterococcaceae</taxon>
        <taxon>Vagococcus</taxon>
    </lineage>
</organism>
<evidence type="ECO:0000256" key="1">
    <source>
        <dbReference type="SAM" id="SignalP"/>
    </source>
</evidence>
<name>A0A3S0AWH0_9ENTE</name>
<dbReference type="CDD" id="cd13440">
    <property type="entry name" value="CamS_repeat_2"/>
    <property type="match status" value="1"/>
</dbReference>
<accession>A0A3S0AWH0</accession>
<dbReference type="Pfam" id="PF07537">
    <property type="entry name" value="CamS"/>
    <property type="match status" value="1"/>
</dbReference>
<dbReference type="Gene3D" id="3.10.570.10">
    <property type="entry name" value="sex pheromone staph- cam373 precursor domain"/>
    <property type="match status" value="1"/>
</dbReference>
<gene>
    <name evidence="2" type="ORF">C7P63_09100</name>
</gene>
<comment type="caution">
    <text evidence="2">The sequence shown here is derived from an EMBL/GenBank/DDBJ whole genome shotgun (WGS) entry which is preliminary data.</text>
</comment>
<evidence type="ECO:0000313" key="2">
    <source>
        <dbReference type="EMBL" id="RST88746.1"/>
    </source>
</evidence>
<dbReference type="PROSITE" id="PS51257">
    <property type="entry name" value="PROKAR_LIPOPROTEIN"/>
    <property type="match status" value="1"/>
</dbReference>
<dbReference type="CDD" id="cd13441">
    <property type="entry name" value="CamS_repeat_1"/>
    <property type="match status" value="1"/>
</dbReference>
<sequence length="365" mass="40563">MKKIIKGLLLGVSLLLLTSCQGQTTEKQPLPTTNRKEETGKIVSTGRVDEAEYQAVMIDGKYEISQARTLSASYLNSHYNLANFESGLLTLSKENYSVDSYLFREGQLLDKQTIMNWLDRKSKDNPTGLNPESEGEPLVVQQVLEQDYLDKKTQKLAGISLGIAVNQVDYSQDPARNIDQETALTVGKQAAQTVIEHLRQIEAGANVPITVGIFEQATKDDIAGGAYLLKGMTKGSEVTKWTEVKEEYITLPVPEGETNSATKDGISNKYRDFKEMVQGFFPNLSGFSAIAHYQDKKLDKMVIKIETKYYSETEIISFTQFVGKNLLSSLNIPGEIEVQINSIEGPQAFIVKKANENTISSHIFN</sequence>
<feature type="signal peptide" evidence="1">
    <location>
        <begin position="1"/>
        <end position="24"/>
    </location>
</feature>
<dbReference type="RefSeq" id="WP_125943839.1">
    <property type="nucleotide sequence ID" value="NZ_PXZH01000006.1"/>
</dbReference>
<reference evidence="2 3" key="1">
    <citation type="submission" date="2018-03" db="EMBL/GenBank/DDBJ databases">
        <authorList>
            <person name="Gulvik C.A."/>
        </authorList>
    </citation>
    <scope>NUCLEOTIDE SEQUENCE [LARGE SCALE GENOMIC DNA]</scope>
    <source>
        <strain evidence="2 3">JCM 31581</strain>
    </source>
</reference>
<keyword evidence="1" id="KW-0732">Signal</keyword>
<dbReference type="PIRSF" id="PIRSF012509">
    <property type="entry name" value="CamS"/>
    <property type="match status" value="1"/>
</dbReference>
<dbReference type="AlphaFoldDB" id="A0A3S0AWH0"/>
<dbReference type="Proteomes" id="UP000277864">
    <property type="component" value="Unassembled WGS sequence"/>
</dbReference>